<sequence length="155" mass="16473">MWTSSLAGKEFGRLRTWYTHPAWQAEHDLASATAICDLPQDRLEPILVTAAGLRGATQLLNTEFRTFAQDAEGVTAQVADRVTVLTGPSGAQDWKAAAAKAEAELGFEVAVHSIGFGGDYQDTYGTFGRGVGIAGDGALLVRPDHMVGWHAEDSG</sequence>
<name>A0ABN2UBT2_9ACTN</name>
<evidence type="ECO:0000313" key="2">
    <source>
        <dbReference type="EMBL" id="GAA2033713.1"/>
    </source>
</evidence>
<accession>A0ABN2UBT2</accession>
<reference evidence="2 3" key="1">
    <citation type="journal article" date="2019" name="Int. J. Syst. Evol. Microbiol.">
        <title>The Global Catalogue of Microorganisms (GCM) 10K type strain sequencing project: providing services to taxonomists for standard genome sequencing and annotation.</title>
        <authorList>
            <consortium name="The Broad Institute Genomics Platform"/>
            <consortium name="The Broad Institute Genome Sequencing Center for Infectious Disease"/>
            <person name="Wu L."/>
            <person name="Ma J."/>
        </authorList>
    </citation>
    <scope>NUCLEOTIDE SEQUENCE [LARGE SCALE GENOMIC DNA]</scope>
    <source>
        <strain evidence="2 3">JCM 16014</strain>
    </source>
</reference>
<dbReference type="Pfam" id="PF01494">
    <property type="entry name" value="FAD_binding_3"/>
    <property type="match status" value="1"/>
</dbReference>
<dbReference type="InterPro" id="IPR002938">
    <property type="entry name" value="FAD-bd"/>
</dbReference>
<feature type="domain" description="FAD-binding" evidence="1">
    <location>
        <begin position="24"/>
        <end position="82"/>
    </location>
</feature>
<evidence type="ECO:0000259" key="1">
    <source>
        <dbReference type="Pfam" id="PF01494"/>
    </source>
</evidence>
<comment type="caution">
    <text evidence="2">The sequence shown here is derived from an EMBL/GenBank/DDBJ whole genome shotgun (WGS) entry which is preliminary data.</text>
</comment>
<dbReference type="Proteomes" id="UP001500751">
    <property type="component" value="Unassembled WGS sequence"/>
</dbReference>
<keyword evidence="3" id="KW-1185">Reference proteome</keyword>
<dbReference type="Gene3D" id="3.40.30.120">
    <property type="match status" value="1"/>
</dbReference>
<organism evidence="2 3">
    <name type="scientific">Catenulispora yoronensis</name>
    <dbReference type="NCBI Taxonomy" id="450799"/>
    <lineage>
        <taxon>Bacteria</taxon>
        <taxon>Bacillati</taxon>
        <taxon>Actinomycetota</taxon>
        <taxon>Actinomycetes</taxon>
        <taxon>Catenulisporales</taxon>
        <taxon>Catenulisporaceae</taxon>
        <taxon>Catenulispora</taxon>
    </lineage>
</organism>
<protein>
    <recommendedName>
        <fullName evidence="1">FAD-binding domain-containing protein</fullName>
    </recommendedName>
</protein>
<proteinExistence type="predicted"/>
<evidence type="ECO:0000313" key="3">
    <source>
        <dbReference type="Proteomes" id="UP001500751"/>
    </source>
</evidence>
<gene>
    <name evidence="2" type="ORF">GCM10009839_37700</name>
</gene>
<dbReference type="EMBL" id="BAAAQN010000020">
    <property type="protein sequence ID" value="GAA2033713.1"/>
    <property type="molecule type" value="Genomic_DNA"/>
</dbReference>